<protein>
    <submittedName>
        <fullName evidence="1">Uncharacterized protein</fullName>
    </submittedName>
</protein>
<dbReference type="RefSeq" id="WP_200993013.1">
    <property type="nucleotide sequence ID" value="NZ_JAFGZD010000001.1"/>
</dbReference>
<evidence type="ECO:0000313" key="2">
    <source>
        <dbReference type="Proteomes" id="UP001207294"/>
    </source>
</evidence>
<comment type="caution">
    <text evidence="1">The sequence shown here is derived from an EMBL/GenBank/DDBJ whole genome shotgun (WGS) entry which is preliminary data.</text>
</comment>
<dbReference type="EMBL" id="JAOXML010000001">
    <property type="protein sequence ID" value="MCV4375068.1"/>
    <property type="molecule type" value="Genomic_DNA"/>
</dbReference>
<sequence length="60" mass="6634">MRLLLADFGKLPLTPVPLSKDDIPEGYVEVPFAHYRLQPAPDAVESDASESKKSRALIHC</sequence>
<organism evidence="1 2">
    <name type="scientific">Pseudomonas capsici</name>
    <dbReference type="NCBI Taxonomy" id="2810614"/>
    <lineage>
        <taxon>Bacteria</taxon>
        <taxon>Pseudomonadati</taxon>
        <taxon>Pseudomonadota</taxon>
        <taxon>Gammaproteobacteria</taxon>
        <taxon>Pseudomonadales</taxon>
        <taxon>Pseudomonadaceae</taxon>
        <taxon>Pseudomonas</taxon>
    </lineage>
</organism>
<dbReference type="GeneID" id="93559403"/>
<reference evidence="1 2" key="1">
    <citation type="submission" date="2022-10" db="EMBL/GenBank/DDBJ databases">
        <title>Characterization of Pseudomonas capsici strains from pepper and tomato in Georgia.</title>
        <authorList>
            <person name="Zhao M."/>
            <person name="Dutta B."/>
        </authorList>
    </citation>
    <scope>NUCLEOTIDE SEQUENCE [LARGE SCALE GENOMIC DNA]</scope>
    <source>
        <strain evidence="1 2">Pc20-5</strain>
    </source>
</reference>
<proteinExistence type="predicted"/>
<gene>
    <name evidence="1" type="ORF">OH718_00505</name>
</gene>
<evidence type="ECO:0000313" key="1">
    <source>
        <dbReference type="EMBL" id="MCV4375068.1"/>
    </source>
</evidence>
<name>A0ABT3BQG8_9PSED</name>
<keyword evidence="2" id="KW-1185">Reference proteome</keyword>
<dbReference type="Proteomes" id="UP001207294">
    <property type="component" value="Unassembled WGS sequence"/>
</dbReference>
<accession>A0ABT3BQG8</accession>